<proteinExistence type="predicted"/>
<feature type="compositionally biased region" description="Polar residues" evidence="1">
    <location>
        <begin position="1"/>
        <end position="11"/>
    </location>
</feature>
<dbReference type="OrthoDB" id="9930990at2"/>
<dbReference type="EMBL" id="FNJL01000004">
    <property type="protein sequence ID" value="SDO84573.1"/>
    <property type="molecule type" value="Genomic_DNA"/>
</dbReference>
<evidence type="ECO:0000313" key="2">
    <source>
        <dbReference type="EMBL" id="SDO84573.1"/>
    </source>
</evidence>
<gene>
    <name evidence="2" type="ORF">SAMN04489708_10493</name>
</gene>
<organism evidence="2 3">
    <name type="scientific">Paracidovorax cattleyae</name>
    <dbReference type="NCBI Taxonomy" id="80868"/>
    <lineage>
        <taxon>Bacteria</taxon>
        <taxon>Pseudomonadati</taxon>
        <taxon>Pseudomonadota</taxon>
        <taxon>Betaproteobacteria</taxon>
        <taxon>Burkholderiales</taxon>
        <taxon>Comamonadaceae</taxon>
        <taxon>Paracidovorax</taxon>
    </lineage>
</organism>
<evidence type="ECO:0000256" key="1">
    <source>
        <dbReference type="SAM" id="MobiDB-lite"/>
    </source>
</evidence>
<feature type="region of interest" description="Disordered" evidence="1">
    <location>
        <begin position="1"/>
        <end position="105"/>
    </location>
</feature>
<keyword evidence="3" id="KW-1185">Reference proteome</keyword>
<protein>
    <submittedName>
        <fullName evidence="2">Uncharacterized protein</fullName>
    </submittedName>
</protein>
<dbReference type="Proteomes" id="UP000199317">
    <property type="component" value="Unassembled WGS sequence"/>
</dbReference>
<sequence>MTRVSGITSNLLRPPPGLSSASLEGRVAPVAPLVRRFPSPAPEPTVPGVARRTSSAASMPPRATAGLLAGPDGFARHGRLPPQFQARERARASRQATHGTPLWSPRPAAEALLAARSGTLLHRQPLAA</sequence>
<name>A0A1H0MVY4_9BURK</name>
<reference evidence="3" key="1">
    <citation type="submission" date="2016-10" db="EMBL/GenBank/DDBJ databases">
        <authorList>
            <person name="Varghese N."/>
            <person name="Submissions S."/>
        </authorList>
    </citation>
    <scope>NUCLEOTIDE SEQUENCE [LARGE SCALE GENOMIC DNA]</scope>
    <source>
        <strain evidence="3">DSM 17101</strain>
    </source>
</reference>
<dbReference type="AlphaFoldDB" id="A0A1H0MVY4"/>
<evidence type="ECO:0000313" key="3">
    <source>
        <dbReference type="Proteomes" id="UP000199317"/>
    </source>
</evidence>
<accession>A0A1H0MVY4</accession>
<dbReference type="RefSeq" id="WP_143015857.1">
    <property type="nucleotide sequence ID" value="NZ_FNJL01000004.1"/>
</dbReference>